<dbReference type="Proteomes" id="UP000765509">
    <property type="component" value="Unassembled WGS sequence"/>
</dbReference>
<evidence type="ECO:0000313" key="1">
    <source>
        <dbReference type="EMBL" id="MBW0473823.1"/>
    </source>
</evidence>
<dbReference type="EMBL" id="AVOT02003550">
    <property type="protein sequence ID" value="MBW0473823.1"/>
    <property type="molecule type" value="Genomic_DNA"/>
</dbReference>
<dbReference type="AlphaFoldDB" id="A0A9Q3BYW0"/>
<accession>A0A9Q3BYW0</accession>
<reference evidence="1" key="1">
    <citation type="submission" date="2021-03" db="EMBL/GenBank/DDBJ databases">
        <title>Draft genome sequence of rust myrtle Austropuccinia psidii MF-1, a brazilian biotype.</title>
        <authorList>
            <person name="Quecine M.C."/>
            <person name="Pachon D.M.R."/>
            <person name="Bonatelli M.L."/>
            <person name="Correr F.H."/>
            <person name="Franceschini L.M."/>
            <person name="Leite T.F."/>
            <person name="Margarido G.R.A."/>
            <person name="Almeida C.A."/>
            <person name="Ferrarezi J.A."/>
            <person name="Labate C.A."/>
        </authorList>
    </citation>
    <scope>NUCLEOTIDE SEQUENCE</scope>
    <source>
        <strain evidence="1">MF-1</strain>
    </source>
</reference>
<name>A0A9Q3BYW0_9BASI</name>
<gene>
    <name evidence="1" type="ORF">O181_013538</name>
</gene>
<proteinExistence type="predicted"/>
<protein>
    <submittedName>
        <fullName evidence="1">Uncharacterized protein</fullName>
    </submittedName>
</protein>
<sequence>MKSIGTIIKQIIISHKNVNLRLNPEFVVLEDARIQELLLGADYQRMYGIETYNNPLEELLNEFQEGKFRSNLTSKQKLSLLNILRKNRQASSIGEEPLRKIRGHDIELYLDAEIPYPSMLRRSASPASVENRKEIEKHVNELLDMKVIRKIGHN</sequence>
<organism evidence="1 2">
    <name type="scientific">Austropuccinia psidii MF-1</name>
    <dbReference type="NCBI Taxonomy" id="1389203"/>
    <lineage>
        <taxon>Eukaryota</taxon>
        <taxon>Fungi</taxon>
        <taxon>Dikarya</taxon>
        <taxon>Basidiomycota</taxon>
        <taxon>Pucciniomycotina</taxon>
        <taxon>Pucciniomycetes</taxon>
        <taxon>Pucciniales</taxon>
        <taxon>Sphaerophragmiaceae</taxon>
        <taxon>Austropuccinia</taxon>
    </lineage>
</organism>
<evidence type="ECO:0000313" key="2">
    <source>
        <dbReference type="Proteomes" id="UP000765509"/>
    </source>
</evidence>
<comment type="caution">
    <text evidence="1">The sequence shown here is derived from an EMBL/GenBank/DDBJ whole genome shotgun (WGS) entry which is preliminary data.</text>
</comment>
<keyword evidence="2" id="KW-1185">Reference proteome</keyword>